<accession>A0A9J7BHU8</accession>
<reference evidence="2" key="1">
    <citation type="submission" date="2021-04" db="EMBL/GenBank/DDBJ databases">
        <title>Phylogenetic analysis of Acidobacteriaceae.</title>
        <authorList>
            <person name="Qiu L."/>
            <person name="Zhang Q."/>
        </authorList>
    </citation>
    <scope>NUCLEOTIDE SEQUENCE</scope>
    <source>
        <strain evidence="2">DSM 25168</strain>
    </source>
</reference>
<feature type="chain" id="PRO_5039933572" description="Outer membrane protein beta-barrel domain-containing protein" evidence="1">
    <location>
        <begin position="26"/>
        <end position="206"/>
    </location>
</feature>
<dbReference type="InterPro" id="IPR011250">
    <property type="entry name" value="OMP/PagP_B-barrel"/>
</dbReference>
<proteinExistence type="predicted"/>
<feature type="signal peptide" evidence="1">
    <location>
        <begin position="1"/>
        <end position="25"/>
    </location>
</feature>
<name>A0A9J7BHU8_9BACT</name>
<dbReference type="EMBL" id="CP093313">
    <property type="protein sequence ID" value="UWZ82516.1"/>
    <property type="molecule type" value="Genomic_DNA"/>
</dbReference>
<gene>
    <name evidence="2" type="ORF">MOP44_18290</name>
</gene>
<evidence type="ECO:0008006" key="4">
    <source>
        <dbReference type="Google" id="ProtNLM"/>
    </source>
</evidence>
<dbReference type="RefSeq" id="WP_260791700.1">
    <property type="nucleotide sequence ID" value="NZ_CP093313.1"/>
</dbReference>
<evidence type="ECO:0000256" key="1">
    <source>
        <dbReference type="SAM" id="SignalP"/>
    </source>
</evidence>
<dbReference type="SUPFAM" id="SSF56925">
    <property type="entry name" value="OMPA-like"/>
    <property type="match status" value="1"/>
</dbReference>
<dbReference type="Proteomes" id="UP001059380">
    <property type="component" value="Chromosome"/>
</dbReference>
<organism evidence="2 3">
    <name type="scientific">Occallatibacter riparius</name>
    <dbReference type="NCBI Taxonomy" id="1002689"/>
    <lineage>
        <taxon>Bacteria</taxon>
        <taxon>Pseudomonadati</taxon>
        <taxon>Acidobacteriota</taxon>
        <taxon>Terriglobia</taxon>
        <taxon>Terriglobales</taxon>
        <taxon>Acidobacteriaceae</taxon>
        <taxon>Occallatibacter</taxon>
    </lineage>
</organism>
<keyword evidence="3" id="KW-1185">Reference proteome</keyword>
<evidence type="ECO:0000313" key="3">
    <source>
        <dbReference type="Proteomes" id="UP001059380"/>
    </source>
</evidence>
<keyword evidence="1" id="KW-0732">Signal</keyword>
<dbReference type="KEGG" id="orp:MOP44_18290"/>
<evidence type="ECO:0000313" key="2">
    <source>
        <dbReference type="EMBL" id="UWZ82516.1"/>
    </source>
</evidence>
<dbReference type="AlphaFoldDB" id="A0A9J7BHU8"/>
<sequence length="206" mass="21802">MRKLLLAGMATILALPLTLSSQVQRAGEGQSTYNHGEFAAYGDYFRWAPSGHSAVNFLGLGGRAAFNVHPHVAMEGEISYDFERNFTTINNSGGTTTTVVTGVRPLTGLFGPKFQVGTSGPFRAFLTAKAGFMEFSTSNKGPSTGTFTGAFDQFGGNSTHFAAYPGGGIEAFAGPFGLRLEAGDQIYVSNGMHNNLRVAVGPTIRF</sequence>
<protein>
    <recommendedName>
        <fullName evidence="4">Outer membrane protein beta-barrel domain-containing protein</fullName>
    </recommendedName>
</protein>